<evidence type="ECO:0000313" key="2">
    <source>
        <dbReference type="EMBL" id="CAH2216839.1"/>
    </source>
</evidence>
<comment type="caution">
    <text evidence="2">The sequence shown here is derived from an EMBL/GenBank/DDBJ whole genome shotgun (WGS) entry which is preliminary data.</text>
</comment>
<evidence type="ECO:0000313" key="3">
    <source>
        <dbReference type="Proteomes" id="UP000838756"/>
    </source>
</evidence>
<organism evidence="2 3">
    <name type="scientific">Pararge aegeria aegeria</name>
    <dbReference type="NCBI Taxonomy" id="348720"/>
    <lineage>
        <taxon>Eukaryota</taxon>
        <taxon>Metazoa</taxon>
        <taxon>Ecdysozoa</taxon>
        <taxon>Arthropoda</taxon>
        <taxon>Hexapoda</taxon>
        <taxon>Insecta</taxon>
        <taxon>Pterygota</taxon>
        <taxon>Neoptera</taxon>
        <taxon>Endopterygota</taxon>
        <taxon>Lepidoptera</taxon>
        <taxon>Glossata</taxon>
        <taxon>Ditrysia</taxon>
        <taxon>Papilionoidea</taxon>
        <taxon>Nymphalidae</taxon>
        <taxon>Satyrinae</taxon>
        <taxon>Satyrini</taxon>
        <taxon>Parargina</taxon>
        <taxon>Pararge</taxon>
    </lineage>
</organism>
<dbReference type="EMBL" id="CAKXAJ010017105">
    <property type="protein sequence ID" value="CAH2216839.1"/>
    <property type="molecule type" value="Genomic_DNA"/>
</dbReference>
<name>A0A8S4QQF4_9NEOP</name>
<keyword evidence="3" id="KW-1185">Reference proteome</keyword>
<dbReference type="AlphaFoldDB" id="A0A8S4QQF4"/>
<feature type="region of interest" description="Disordered" evidence="1">
    <location>
        <begin position="1"/>
        <end position="45"/>
    </location>
</feature>
<accession>A0A8S4QQF4</accession>
<reference evidence="2" key="1">
    <citation type="submission" date="2022-03" db="EMBL/GenBank/DDBJ databases">
        <authorList>
            <person name="Lindestad O."/>
        </authorList>
    </citation>
    <scope>NUCLEOTIDE SEQUENCE</scope>
</reference>
<evidence type="ECO:0000256" key="1">
    <source>
        <dbReference type="SAM" id="MobiDB-lite"/>
    </source>
</evidence>
<feature type="compositionally biased region" description="Polar residues" evidence="1">
    <location>
        <begin position="10"/>
        <end position="24"/>
    </location>
</feature>
<proteinExistence type="predicted"/>
<dbReference type="Proteomes" id="UP000838756">
    <property type="component" value="Unassembled WGS sequence"/>
</dbReference>
<sequence>MGLARRSTDSSKTTSAGNTTSYATVSRPKLDGISSRSHTRHGTKLLSSARVLMRARARMRRAGACAVRECRVLSYHEGWGGDDHEHRGVRMRIRHGEVRP</sequence>
<protein>
    <submittedName>
        <fullName evidence="2">Jg23276 protein</fullName>
    </submittedName>
</protein>
<gene>
    <name evidence="2" type="primary">jg23276</name>
    <name evidence="2" type="ORF">PAEG_LOCUS4795</name>
</gene>